<dbReference type="InterPro" id="IPR047347">
    <property type="entry name" value="YvaQ-like_sensor"/>
</dbReference>
<dbReference type="CDD" id="cd11386">
    <property type="entry name" value="MCP_signal"/>
    <property type="match status" value="1"/>
</dbReference>
<dbReference type="EMBL" id="JAATWB010000004">
    <property type="protein sequence ID" value="NJA89083.1"/>
    <property type="molecule type" value="Genomic_DNA"/>
</dbReference>
<keyword evidence="4" id="KW-1133">Transmembrane helix</keyword>
<dbReference type="PANTHER" id="PTHR32089:SF112">
    <property type="entry name" value="LYSOZYME-LIKE PROTEIN-RELATED"/>
    <property type="match status" value="1"/>
</dbReference>
<dbReference type="InterPro" id="IPR024478">
    <property type="entry name" value="HlyB_4HB_MCP"/>
</dbReference>
<comment type="similarity">
    <text evidence="2">Belongs to the methyl-accepting chemotaxis (MCP) protein family.</text>
</comment>
<proteinExistence type="inferred from homology"/>
<feature type="domain" description="HAMP" evidence="6">
    <location>
        <begin position="211"/>
        <end position="266"/>
    </location>
</feature>
<keyword evidence="4" id="KW-0472">Membrane</keyword>
<dbReference type="InterPro" id="IPR003660">
    <property type="entry name" value="HAMP_dom"/>
</dbReference>
<feature type="domain" description="Methyl-accepting transducer" evidence="5">
    <location>
        <begin position="271"/>
        <end position="507"/>
    </location>
</feature>
<accession>A0ABX0WH83</accession>
<evidence type="ECO:0000259" key="5">
    <source>
        <dbReference type="PROSITE" id="PS50111"/>
    </source>
</evidence>
<sequence length="543" mass="58790">MLNGLKIQEKLALGFGFVLLLMLAMMAVSLFEAERVKANIEDMIDDRYPKIVLSNEIIKRTLDNGRVIRNAILVHDRAAAEKAIAQSEQNRKANSESLAKMEKLLSTPRGRELFATIMERRSKVSANYEKMYALIRADNINDSTAFLLEEFAPANNALIAALEEMASFQSGLMDKSRQKALDTFDELHWAMIASVIVGLILGALVALTLSRSLARQIESVVRQSEKIAKGDFSPSSEGAPPPRRTEIGRLLAAQESMRTGLIQVLEEVRTNATQVNDSARELSSFSEQVAISVQRQADSTSSASATLEELSVSIDHVSDNASDASTQASQAGTLAEEGAASVRDAAQRIQGVSESARSTYQEMDKLKHDVVAIGEIVTVIREVADQTNLLALNAAIEAARAGEQGRGFAVVADEVRKLAERTTSSAQEITGMIDSVQSGAERVVESMTKNQEGVASMTESAEKTSSTIHSVQQSAGQVLASIGNINMALGEQRVASQELAKTMETVARMAEENSATAEELATTSQVLMNLSGDLRQVVSRFHW</sequence>
<dbReference type="Pfam" id="PF00672">
    <property type="entry name" value="HAMP"/>
    <property type="match status" value="1"/>
</dbReference>
<evidence type="ECO:0000313" key="8">
    <source>
        <dbReference type="Proteomes" id="UP000720344"/>
    </source>
</evidence>
<evidence type="ECO:0000259" key="6">
    <source>
        <dbReference type="PROSITE" id="PS50885"/>
    </source>
</evidence>
<gene>
    <name evidence="7" type="ORF">HCX48_07590</name>
</gene>
<dbReference type="SMART" id="SM00304">
    <property type="entry name" value="HAMP"/>
    <property type="match status" value="1"/>
</dbReference>
<name>A0ABX0WH83_9RHOO</name>
<reference evidence="8" key="1">
    <citation type="submission" date="2020-03" db="EMBL/GenBank/DDBJ databases">
        <title>Whole-genome sequence of the purple nonsulfur bacterium Rhodocyclus tenuis DSM112.</title>
        <authorList>
            <person name="Kyndt J.A."/>
            <person name="Meyer T.E."/>
        </authorList>
    </citation>
    <scope>NUCLEOTIDE SEQUENCE [LARGE SCALE GENOMIC DNA]</scope>
    <source>
        <strain evidence="8">DSM 112</strain>
    </source>
</reference>
<keyword evidence="8" id="KW-1185">Reference proteome</keyword>
<dbReference type="PROSITE" id="PS50885">
    <property type="entry name" value="HAMP"/>
    <property type="match status" value="1"/>
</dbReference>
<keyword evidence="4" id="KW-0812">Transmembrane</keyword>
<evidence type="ECO:0000256" key="2">
    <source>
        <dbReference type="ARBA" id="ARBA00029447"/>
    </source>
</evidence>
<dbReference type="Gene3D" id="1.10.287.950">
    <property type="entry name" value="Methyl-accepting chemotaxis protein"/>
    <property type="match status" value="1"/>
</dbReference>
<dbReference type="Proteomes" id="UP000720344">
    <property type="component" value="Unassembled WGS sequence"/>
</dbReference>
<protein>
    <submittedName>
        <fullName evidence="7">Methyl-accepting chemotaxis protein</fullName>
    </submittedName>
</protein>
<dbReference type="CDD" id="cd19411">
    <property type="entry name" value="MCP2201-like_sensor"/>
    <property type="match status" value="1"/>
</dbReference>
<dbReference type="PRINTS" id="PR00260">
    <property type="entry name" value="CHEMTRNSDUCR"/>
</dbReference>
<keyword evidence="1 3" id="KW-0807">Transducer</keyword>
<comment type="caution">
    <text evidence="7">The sequence shown here is derived from an EMBL/GenBank/DDBJ whole genome shotgun (WGS) entry which is preliminary data.</text>
</comment>
<dbReference type="Pfam" id="PF12729">
    <property type="entry name" value="4HB_MCP_1"/>
    <property type="match status" value="1"/>
</dbReference>
<evidence type="ECO:0000313" key="7">
    <source>
        <dbReference type="EMBL" id="NJA89083.1"/>
    </source>
</evidence>
<evidence type="ECO:0000256" key="1">
    <source>
        <dbReference type="ARBA" id="ARBA00023224"/>
    </source>
</evidence>
<feature type="transmembrane region" description="Helical" evidence="4">
    <location>
        <begin position="187"/>
        <end position="209"/>
    </location>
</feature>
<dbReference type="SMART" id="SM00283">
    <property type="entry name" value="MA"/>
    <property type="match status" value="1"/>
</dbReference>
<dbReference type="Pfam" id="PF00015">
    <property type="entry name" value="MCPsignal"/>
    <property type="match status" value="1"/>
</dbReference>
<dbReference type="PROSITE" id="PS50111">
    <property type="entry name" value="CHEMOTAXIS_TRANSDUC_2"/>
    <property type="match status" value="1"/>
</dbReference>
<dbReference type="RefSeq" id="WP_167681526.1">
    <property type="nucleotide sequence ID" value="NZ_JAATWB010000004.1"/>
</dbReference>
<dbReference type="SUPFAM" id="SSF58104">
    <property type="entry name" value="Methyl-accepting chemotaxis protein (MCP) signaling domain"/>
    <property type="match status" value="1"/>
</dbReference>
<dbReference type="PANTHER" id="PTHR32089">
    <property type="entry name" value="METHYL-ACCEPTING CHEMOTAXIS PROTEIN MCPB"/>
    <property type="match status" value="1"/>
</dbReference>
<dbReference type="InterPro" id="IPR004089">
    <property type="entry name" value="MCPsignal_dom"/>
</dbReference>
<dbReference type="InterPro" id="IPR004090">
    <property type="entry name" value="Chemotax_Me-accpt_rcpt"/>
</dbReference>
<organism evidence="7 8">
    <name type="scientific">Rhodocyclus gracilis</name>
    <dbReference type="NCBI Taxonomy" id="2929842"/>
    <lineage>
        <taxon>Bacteria</taxon>
        <taxon>Pseudomonadati</taxon>
        <taxon>Pseudomonadota</taxon>
        <taxon>Betaproteobacteria</taxon>
        <taxon>Rhodocyclales</taxon>
        <taxon>Rhodocyclaceae</taxon>
        <taxon>Rhodocyclus</taxon>
    </lineage>
</organism>
<evidence type="ECO:0000256" key="4">
    <source>
        <dbReference type="SAM" id="Phobius"/>
    </source>
</evidence>
<evidence type="ECO:0000256" key="3">
    <source>
        <dbReference type="PROSITE-ProRule" id="PRU00284"/>
    </source>
</evidence>